<comment type="caution">
    <text evidence="1">The sequence shown here is derived from an EMBL/GenBank/DDBJ whole genome shotgun (WGS) entry which is preliminary data.</text>
</comment>
<name>A0A0R2FFM2_9LACO</name>
<evidence type="ECO:0008006" key="3">
    <source>
        <dbReference type="Google" id="ProtNLM"/>
    </source>
</evidence>
<dbReference type="SUPFAM" id="SSF47413">
    <property type="entry name" value="lambda repressor-like DNA-binding domains"/>
    <property type="match status" value="1"/>
</dbReference>
<dbReference type="AlphaFoldDB" id="A0A0R2FFM2"/>
<organism evidence="1 2">
    <name type="scientific">Lactobacillus selangorensis</name>
    <dbReference type="NCBI Taxonomy" id="81857"/>
    <lineage>
        <taxon>Bacteria</taxon>
        <taxon>Bacillati</taxon>
        <taxon>Bacillota</taxon>
        <taxon>Bacilli</taxon>
        <taxon>Lactobacillales</taxon>
        <taxon>Lactobacillaceae</taxon>
        <taxon>Lactobacillus</taxon>
    </lineage>
</organism>
<gene>
    <name evidence="1" type="ORF">IV38_GL002178</name>
</gene>
<evidence type="ECO:0000313" key="2">
    <source>
        <dbReference type="Proteomes" id="UP000051751"/>
    </source>
</evidence>
<sequence length="193" mass="21722">MDKLLDTYLEKKNLNRYQIAKETGVAPTTLQRSSDKDALAINPRVYAAIAQVLNQTPGKIFDSIIKLEEDTDMTTEEAKLLLSKTLADLNIDAFVSIEDMGDYESVVAEITLPSEETVRFAVNMLPDQDITRYDVLNDLSDAMEDFPTNQDDLDLNDHSEPKLIDAEAMVVDEVDQAYLNDLSKNIFSIRKRG</sequence>
<dbReference type="PATRIC" id="fig|81857.3.peg.2239"/>
<dbReference type="RefSeq" id="WP_054749069.1">
    <property type="nucleotide sequence ID" value="NZ_JQAT01000009.1"/>
</dbReference>
<dbReference type="EMBL" id="JQAT01000009">
    <property type="protein sequence ID" value="KRN27347.1"/>
    <property type="molecule type" value="Genomic_DNA"/>
</dbReference>
<reference evidence="1 2" key="1">
    <citation type="journal article" date="2015" name="Genome Announc.">
        <title>Expanding the biotechnology potential of lactobacilli through comparative genomics of 213 strains and associated genera.</title>
        <authorList>
            <person name="Sun Z."/>
            <person name="Harris H.M."/>
            <person name="McCann A."/>
            <person name="Guo C."/>
            <person name="Argimon S."/>
            <person name="Zhang W."/>
            <person name="Yang X."/>
            <person name="Jeffery I.B."/>
            <person name="Cooney J.C."/>
            <person name="Kagawa T.F."/>
            <person name="Liu W."/>
            <person name="Song Y."/>
            <person name="Salvetti E."/>
            <person name="Wrobel A."/>
            <person name="Rasinkangas P."/>
            <person name="Parkhill J."/>
            <person name="Rea M.C."/>
            <person name="O'Sullivan O."/>
            <person name="Ritari J."/>
            <person name="Douillard F.P."/>
            <person name="Paul Ross R."/>
            <person name="Yang R."/>
            <person name="Briner A.E."/>
            <person name="Felis G.E."/>
            <person name="de Vos W.M."/>
            <person name="Barrangou R."/>
            <person name="Klaenhammer T.R."/>
            <person name="Caufield P.W."/>
            <person name="Cui Y."/>
            <person name="Zhang H."/>
            <person name="O'Toole P.W."/>
        </authorList>
    </citation>
    <scope>NUCLEOTIDE SEQUENCE [LARGE SCALE GENOMIC DNA]</scope>
    <source>
        <strain evidence="1 2">ATCC BAA-66</strain>
    </source>
</reference>
<protein>
    <recommendedName>
        <fullName evidence="3">HTH cro/C1-type domain-containing protein</fullName>
    </recommendedName>
</protein>
<accession>A0A0R2FFM2</accession>
<evidence type="ECO:0000313" key="1">
    <source>
        <dbReference type="EMBL" id="KRN27347.1"/>
    </source>
</evidence>
<dbReference type="Proteomes" id="UP000051751">
    <property type="component" value="Unassembled WGS sequence"/>
</dbReference>
<proteinExistence type="predicted"/>
<dbReference type="InterPro" id="IPR010982">
    <property type="entry name" value="Lambda_DNA-bd_dom_sf"/>
</dbReference>
<dbReference type="GO" id="GO:0003677">
    <property type="term" value="F:DNA binding"/>
    <property type="evidence" value="ECO:0007669"/>
    <property type="project" value="InterPro"/>
</dbReference>